<dbReference type="STRING" id="320771.Cflav_PD2972"/>
<dbReference type="NCBIfam" id="TIGR02532">
    <property type="entry name" value="IV_pilin_GFxxxE"/>
    <property type="match status" value="1"/>
</dbReference>
<keyword evidence="2" id="KW-1133">Transmembrane helix</keyword>
<dbReference type="EMBL" id="ABOX02000018">
    <property type="protein sequence ID" value="EEF60276.1"/>
    <property type="molecule type" value="Genomic_DNA"/>
</dbReference>
<evidence type="ECO:0000256" key="2">
    <source>
        <dbReference type="SAM" id="Phobius"/>
    </source>
</evidence>
<protein>
    <submittedName>
        <fullName evidence="3">Competence protein ComGC-like protein</fullName>
    </submittedName>
</protein>
<dbReference type="PRINTS" id="PR00813">
    <property type="entry name" value="BCTERIALGSPG"/>
</dbReference>
<comment type="caution">
    <text evidence="3">The sequence shown here is derived from an EMBL/GenBank/DDBJ whole genome shotgun (WGS) entry which is preliminary data.</text>
</comment>
<evidence type="ECO:0000313" key="3">
    <source>
        <dbReference type="EMBL" id="EEF60276.1"/>
    </source>
</evidence>
<dbReference type="InterPro" id="IPR012902">
    <property type="entry name" value="N_methyl_site"/>
</dbReference>
<dbReference type="Pfam" id="PF07963">
    <property type="entry name" value="N_methyl"/>
    <property type="match status" value="1"/>
</dbReference>
<feature type="transmembrane region" description="Helical" evidence="2">
    <location>
        <begin position="12"/>
        <end position="35"/>
    </location>
</feature>
<organism evidence="3 4">
    <name type="scientific">Pedosphaera parvula (strain Ellin514)</name>
    <dbReference type="NCBI Taxonomy" id="320771"/>
    <lineage>
        <taxon>Bacteria</taxon>
        <taxon>Pseudomonadati</taxon>
        <taxon>Verrucomicrobiota</taxon>
        <taxon>Pedosphaerae</taxon>
        <taxon>Pedosphaerales</taxon>
        <taxon>Pedosphaeraceae</taxon>
        <taxon>Pedosphaera</taxon>
    </lineage>
</organism>
<proteinExistence type="predicted"/>
<dbReference type="AlphaFoldDB" id="B9XIL3"/>
<dbReference type="RefSeq" id="WP_007415656.1">
    <property type="nucleotide sequence ID" value="NZ_ABOX02000018.1"/>
</dbReference>
<keyword evidence="1" id="KW-0488">Methylation</keyword>
<dbReference type="InterPro" id="IPR000983">
    <property type="entry name" value="Bac_GSPG_pilin"/>
</dbReference>
<dbReference type="SUPFAM" id="SSF54523">
    <property type="entry name" value="Pili subunits"/>
    <property type="match status" value="1"/>
</dbReference>
<evidence type="ECO:0000313" key="4">
    <source>
        <dbReference type="Proteomes" id="UP000003688"/>
    </source>
</evidence>
<accession>B9XIL3</accession>
<dbReference type="GO" id="GO:0015627">
    <property type="term" value="C:type II protein secretion system complex"/>
    <property type="evidence" value="ECO:0007669"/>
    <property type="project" value="InterPro"/>
</dbReference>
<reference evidence="3 4" key="1">
    <citation type="journal article" date="2011" name="J. Bacteriol.">
        <title>Genome sequence of 'Pedosphaera parvula' Ellin514, an aerobic Verrucomicrobial isolate from pasture soil.</title>
        <authorList>
            <person name="Kant R."/>
            <person name="van Passel M.W."/>
            <person name="Sangwan P."/>
            <person name="Palva A."/>
            <person name="Lucas S."/>
            <person name="Copeland A."/>
            <person name="Lapidus A."/>
            <person name="Glavina Del Rio T."/>
            <person name="Dalin E."/>
            <person name="Tice H."/>
            <person name="Bruce D."/>
            <person name="Goodwin L."/>
            <person name="Pitluck S."/>
            <person name="Chertkov O."/>
            <person name="Larimer F.W."/>
            <person name="Land M.L."/>
            <person name="Hauser L."/>
            <person name="Brettin T.S."/>
            <person name="Detter J.C."/>
            <person name="Han S."/>
            <person name="de Vos W.M."/>
            <person name="Janssen P.H."/>
            <person name="Smidt H."/>
        </authorList>
    </citation>
    <scope>NUCLEOTIDE SEQUENCE [LARGE SCALE GENOMIC DNA]</scope>
    <source>
        <strain evidence="3 4">Ellin514</strain>
    </source>
</reference>
<evidence type="ECO:0000256" key="1">
    <source>
        <dbReference type="ARBA" id="ARBA00022481"/>
    </source>
</evidence>
<gene>
    <name evidence="3" type="ORF">Cflav_PD2972</name>
</gene>
<sequence length="252" mass="27634" precursor="true">MNTTVPSRRNAFTLVELLVVIAIIAILAALLLPALSNAKARAKRTTCLNNLKQINFAVQLYAGDNHDMLPSVPNTIADGFETNSFEIVYKDLVKSYAGLQGASSPQDKLFACPADTFFYKNWTPVADAWHNQSYADFSSYGYNGLGGTTPAAPTLPDQTSLPGLFGRKLAEIKDPVKTALVVENSAFYPFSWHEPKRIPAGPVGTGVNNARNNVSFADGHVSYIKIYWNSDYLLATCFYDPPASYDYKWSGD</sequence>
<dbReference type="InterPro" id="IPR045584">
    <property type="entry name" value="Pilin-like"/>
</dbReference>
<keyword evidence="2" id="KW-0472">Membrane</keyword>
<name>B9XIL3_PEDPL</name>
<keyword evidence="4" id="KW-1185">Reference proteome</keyword>
<dbReference type="Proteomes" id="UP000003688">
    <property type="component" value="Unassembled WGS sequence"/>
</dbReference>
<dbReference type="GO" id="GO:0015628">
    <property type="term" value="P:protein secretion by the type II secretion system"/>
    <property type="evidence" value="ECO:0007669"/>
    <property type="project" value="InterPro"/>
</dbReference>
<keyword evidence="2" id="KW-0812">Transmembrane</keyword>
<dbReference type="PANTHER" id="PTHR30093">
    <property type="entry name" value="GENERAL SECRETION PATHWAY PROTEIN G"/>
    <property type="match status" value="1"/>
</dbReference>
<dbReference type="OrthoDB" id="285651at2"/>
<dbReference type="Gene3D" id="3.30.700.10">
    <property type="entry name" value="Glycoprotein, Type 4 Pilin"/>
    <property type="match status" value="1"/>
</dbReference>